<evidence type="ECO:0000313" key="1">
    <source>
        <dbReference type="EMBL" id="MBB4904953.1"/>
    </source>
</evidence>
<organism evidence="1 2">
    <name type="scientific">Actinophytocola algeriensis</name>
    <dbReference type="NCBI Taxonomy" id="1768010"/>
    <lineage>
        <taxon>Bacteria</taxon>
        <taxon>Bacillati</taxon>
        <taxon>Actinomycetota</taxon>
        <taxon>Actinomycetes</taxon>
        <taxon>Pseudonocardiales</taxon>
        <taxon>Pseudonocardiaceae</taxon>
    </lineage>
</organism>
<evidence type="ECO:0000313" key="2">
    <source>
        <dbReference type="Proteomes" id="UP000520767"/>
    </source>
</evidence>
<protein>
    <submittedName>
        <fullName evidence="1">Uncharacterized protein</fullName>
    </submittedName>
</protein>
<dbReference type="Proteomes" id="UP000520767">
    <property type="component" value="Unassembled WGS sequence"/>
</dbReference>
<gene>
    <name evidence="1" type="ORF">FHR82_001163</name>
</gene>
<keyword evidence="2" id="KW-1185">Reference proteome</keyword>
<dbReference type="RefSeq" id="WP_225943939.1">
    <property type="nucleotide sequence ID" value="NZ_JACHJQ010000001.1"/>
</dbReference>
<name>A0A7W7Q164_9PSEU</name>
<comment type="caution">
    <text evidence="1">The sequence shown here is derived from an EMBL/GenBank/DDBJ whole genome shotgun (WGS) entry which is preliminary data.</text>
</comment>
<sequence length="90" mass="9919">MTAPDGTYIGVPDAWFAEVGLAWEIDSYEFHFQRDDYADTISRNARYAAAGIVVLQTLPSRLRTEPANVARELTAAYEAAKSRAVPRKAG</sequence>
<dbReference type="AlphaFoldDB" id="A0A7W7Q164"/>
<reference evidence="1 2" key="1">
    <citation type="submission" date="2020-08" db="EMBL/GenBank/DDBJ databases">
        <title>Genomic Encyclopedia of Type Strains, Phase III (KMG-III): the genomes of soil and plant-associated and newly described type strains.</title>
        <authorList>
            <person name="Whitman W."/>
        </authorList>
    </citation>
    <scope>NUCLEOTIDE SEQUENCE [LARGE SCALE GENOMIC DNA]</scope>
    <source>
        <strain evidence="1 2">CECT 8960</strain>
    </source>
</reference>
<dbReference type="EMBL" id="JACHJQ010000001">
    <property type="protein sequence ID" value="MBB4904953.1"/>
    <property type="molecule type" value="Genomic_DNA"/>
</dbReference>
<accession>A0A7W7Q164</accession>
<proteinExistence type="predicted"/>